<proteinExistence type="predicted"/>
<dbReference type="SUPFAM" id="SSF82549">
    <property type="entry name" value="DAK1/DegV-like"/>
    <property type="match status" value="1"/>
</dbReference>
<organism evidence="2 3">
    <name type="scientific">Cohnella ginsengisoli</name>
    <dbReference type="NCBI Taxonomy" id="425004"/>
    <lineage>
        <taxon>Bacteria</taxon>
        <taxon>Bacillati</taxon>
        <taxon>Bacillota</taxon>
        <taxon>Bacilli</taxon>
        <taxon>Bacillales</taxon>
        <taxon>Paenibacillaceae</taxon>
        <taxon>Cohnella</taxon>
    </lineage>
</organism>
<gene>
    <name evidence="2" type="ORF">OMP38_23145</name>
</gene>
<dbReference type="Gene3D" id="3.30.1180.10">
    <property type="match status" value="1"/>
</dbReference>
<dbReference type="AlphaFoldDB" id="A0A9X4KPE7"/>
<dbReference type="RefSeq" id="WP_277567192.1">
    <property type="nucleotide sequence ID" value="NZ_JAPDHZ010000004.1"/>
</dbReference>
<evidence type="ECO:0000313" key="3">
    <source>
        <dbReference type="Proteomes" id="UP001153387"/>
    </source>
</evidence>
<dbReference type="InterPro" id="IPR003797">
    <property type="entry name" value="DegV"/>
</dbReference>
<dbReference type="InterPro" id="IPR050270">
    <property type="entry name" value="DegV_domain_contain"/>
</dbReference>
<dbReference type="PANTHER" id="PTHR33434">
    <property type="entry name" value="DEGV DOMAIN-CONTAINING PROTEIN DR_1986-RELATED"/>
    <property type="match status" value="1"/>
</dbReference>
<evidence type="ECO:0000256" key="1">
    <source>
        <dbReference type="ARBA" id="ARBA00023121"/>
    </source>
</evidence>
<dbReference type="PANTHER" id="PTHR33434:SF2">
    <property type="entry name" value="FATTY ACID-BINDING PROTEIN TM_1468"/>
    <property type="match status" value="1"/>
</dbReference>
<protein>
    <submittedName>
        <fullName evidence="2">DegV family protein</fullName>
    </submittedName>
</protein>
<accession>A0A9X4KPE7</accession>
<evidence type="ECO:0000313" key="2">
    <source>
        <dbReference type="EMBL" id="MDG0793410.1"/>
    </source>
</evidence>
<dbReference type="InterPro" id="IPR043168">
    <property type="entry name" value="DegV_C"/>
</dbReference>
<dbReference type="NCBIfam" id="TIGR00762">
    <property type="entry name" value="DegV"/>
    <property type="match status" value="1"/>
</dbReference>
<comment type="caution">
    <text evidence="2">The sequence shown here is derived from an EMBL/GenBank/DDBJ whole genome shotgun (WGS) entry which is preliminary data.</text>
</comment>
<keyword evidence="1" id="KW-0446">Lipid-binding</keyword>
<sequence>MSKVVLVTDSTSDIPLATRERLGIEMVPLRVIFGEESYLDNVTLSPAQFYDKLKSSSALPSTSQPSPAQFLEVYERLLAEGNSVVSVHLSSAMSGTYQSATIARSMLDDDSKVTVIDSRSASYGYGALVVSAAELAARGASREEVAAEVLRLRKQMKLYFLVNTLEYLQKGGRIGKAAAIFGTLLNIKPILTIGDDGVIFPIDKVRGQKRAVARIVELLESDFGPGAAIDLAVVDTPGDVEAADDLVAVLRTRFNVAGFHRSEIGSVIGTHAGPGTAGLFVFPAGSGHIV</sequence>
<dbReference type="GO" id="GO:0008289">
    <property type="term" value="F:lipid binding"/>
    <property type="evidence" value="ECO:0007669"/>
    <property type="project" value="UniProtKB-KW"/>
</dbReference>
<name>A0A9X4KPE7_9BACL</name>
<dbReference type="Proteomes" id="UP001153387">
    <property type="component" value="Unassembled WGS sequence"/>
</dbReference>
<reference evidence="2 3" key="1">
    <citation type="submission" date="2022-10" db="EMBL/GenBank/DDBJ databases">
        <title>Comparative genomic analysis of Cohnella hashimotonis sp. nov., isolated from the International Space Station.</title>
        <authorList>
            <person name="Simpson A."/>
            <person name="Venkateswaran K."/>
        </authorList>
    </citation>
    <scope>NUCLEOTIDE SEQUENCE [LARGE SCALE GENOMIC DNA]</scope>
    <source>
        <strain evidence="2 3">DSM 18997</strain>
    </source>
</reference>
<dbReference type="PROSITE" id="PS51482">
    <property type="entry name" value="DEGV"/>
    <property type="match status" value="1"/>
</dbReference>
<keyword evidence="3" id="KW-1185">Reference proteome</keyword>
<dbReference type="EMBL" id="JAPDHZ010000004">
    <property type="protein sequence ID" value="MDG0793410.1"/>
    <property type="molecule type" value="Genomic_DNA"/>
</dbReference>
<dbReference type="Pfam" id="PF02645">
    <property type="entry name" value="DegV"/>
    <property type="match status" value="1"/>
</dbReference>
<dbReference type="Gene3D" id="3.40.50.10170">
    <property type="match status" value="1"/>
</dbReference>